<keyword evidence="5" id="KW-0472">Membrane</keyword>
<name>A0ABU9IEA3_9SPHN</name>
<feature type="domain" description="Cytochrome c" evidence="6">
    <location>
        <begin position="80"/>
        <end position="186"/>
    </location>
</feature>
<dbReference type="InterPro" id="IPR051459">
    <property type="entry name" value="Cytochrome_c-type_DH"/>
</dbReference>
<keyword evidence="8" id="KW-1185">Reference proteome</keyword>
<evidence type="ECO:0000313" key="8">
    <source>
        <dbReference type="Proteomes" id="UP001497045"/>
    </source>
</evidence>
<dbReference type="Proteomes" id="UP001497045">
    <property type="component" value="Unassembled WGS sequence"/>
</dbReference>
<dbReference type="InterPro" id="IPR009056">
    <property type="entry name" value="Cyt_c-like_dom"/>
</dbReference>
<accession>A0ABU9IEA3</accession>
<feature type="domain" description="Cytochrome c" evidence="6">
    <location>
        <begin position="207"/>
        <end position="293"/>
    </location>
</feature>
<evidence type="ECO:0000256" key="3">
    <source>
        <dbReference type="ARBA" id="ARBA00023004"/>
    </source>
</evidence>
<proteinExistence type="predicted"/>
<dbReference type="SUPFAM" id="SSF46626">
    <property type="entry name" value="Cytochrome c"/>
    <property type="match status" value="2"/>
</dbReference>
<evidence type="ECO:0000256" key="5">
    <source>
        <dbReference type="SAM" id="Phobius"/>
    </source>
</evidence>
<evidence type="ECO:0000256" key="2">
    <source>
        <dbReference type="ARBA" id="ARBA00022723"/>
    </source>
</evidence>
<keyword evidence="5" id="KW-1133">Transmembrane helix</keyword>
<reference evidence="7 8" key="1">
    <citation type="submission" date="2024-04" db="EMBL/GenBank/DDBJ databases">
        <title>Aurantiacibacter sp. DGU6 16S ribosomal RNA gene Genome sequencing and assembly.</title>
        <authorList>
            <person name="Park S."/>
        </authorList>
    </citation>
    <scope>NUCLEOTIDE SEQUENCE [LARGE SCALE GENOMIC DNA]</scope>
    <source>
        <strain evidence="7 8">DGU6</strain>
    </source>
</reference>
<feature type="transmembrane region" description="Helical" evidence="5">
    <location>
        <begin position="20"/>
        <end position="40"/>
    </location>
</feature>
<keyword evidence="3 4" id="KW-0408">Iron</keyword>
<protein>
    <submittedName>
        <fullName evidence="7">C-type cytochrome</fullName>
    </submittedName>
</protein>
<sequence>MAERKPHETGMNSGGHTRLLLVLVVFFAALSAVWGVLFLFGSPATAPTGEAAGEAAAPAVTTASFTPPPMSSIPDGPLGDSIRRGEALFRETGIHASNYVGSGLTCSNCHLDGGRDPNSAPMWAAAAMFPEYRRKNDRINTMEDRILGCFIYSMNASASPAGVPPPAGHDIYRDLMSYFSFLATGAPTGVEMPERGFLDVADPAQEPDLLRGAQVYTEQCSLCHGENGAGVANPDGTYAYPPLWGDHSYNWGAGMARLSNAAGFVKANMPFGNGMSLTDQQAWDVAAYIDSQERPPDPRQQGTSIEATRAAHHASGDYYGQVINGDLLGDGLR</sequence>
<evidence type="ECO:0000256" key="1">
    <source>
        <dbReference type="ARBA" id="ARBA00022617"/>
    </source>
</evidence>
<evidence type="ECO:0000259" key="6">
    <source>
        <dbReference type="PROSITE" id="PS51007"/>
    </source>
</evidence>
<evidence type="ECO:0000313" key="7">
    <source>
        <dbReference type="EMBL" id="MEL1250374.1"/>
    </source>
</evidence>
<dbReference type="InterPro" id="IPR036909">
    <property type="entry name" value="Cyt_c-like_dom_sf"/>
</dbReference>
<dbReference type="Pfam" id="PF00034">
    <property type="entry name" value="Cytochrom_C"/>
    <property type="match status" value="1"/>
</dbReference>
<organism evidence="7 8">
    <name type="scientific">Aurantiacibacter gilvus</name>
    <dbReference type="NCBI Taxonomy" id="3139141"/>
    <lineage>
        <taxon>Bacteria</taxon>
        <taxon>Pseudomonadati</taxon>
        <taxon>Pseudomonadota</taxon>
        <taxon>Alphaproteobacteria</taxon>
        <taxon>Sphingomonadales</taxon>
        <taxon>Erythrobacteraceae</taxon>
        <taxon>Aurantiacibacter</taxon>
    </lineage>
</organism>
<dbReference type="PANTHER" id="PTHR35008:SF9">
    <property type="entry name" value="CYTOCHROME C DOMAIN-CONTAINING PROTEIN"/>
    <property type="match status" value="1"/>
</dbReference>
<keyword evidence="1 4" id="KW-0349">Heme</keyword>
<dbReference type="Gene3D" id="1.10.760.10">
    <property type="entry name" value="Cytochrome c-like domain"/>
    <property type="match status" value="2"/>
</dbReference>
<keyword evidence="5" id="KW-0812">Transmembrane</keyword>
<gene>
    <name evidence="7" type="ORF">AAEO60_06790</name>
</gene>
<keyword evidence="2 4" id="KW-0479">Metal-binding</keyword>
<dbReference type="PROSITE" id="PS51007">
    <property type="entry name" value="CYTC"/>
    <property type="match status" value="2"/>
</dbReference>
<comment type="caution">
    <text evidence="7">The sequence shown here is derived from an EMBL/GenBank/DDBJ whole genome shotgun (WGS) entry which is preliminary data.</text>
</comment>
<dbReference type="RefSeq" id="WP_341672895.1">
    <property type="nucleotide sequence ID" value="NZ_JBBYHV010000001.1"/>
</dbReference>
<dbReference type="EMBL" id="JBBYHV010000001">
    <property type="protein sequence ID" value="MEL1250374.1"/>
    <property type="molecule type" value="Genomic_DNA"/>
</dbReference>
<evidence type="ECO:0000256" key="4">
    <source>
        <dbReference type="PROSITE-ProRule" id="PRU00433"/>
    </source>
</evidence>
<dbReference type="PANTHER" id="PTHR35008">
    <property type="entry name" value="BLL4482 PROTEIN-RELATED"/>
    <property type="match status" value="1"/>
</dbReference>